<evidence type="ECO:0000313" key="3">
    <source>
        <dbReference type="Proteomes" id="UP001305702"/>
    </source>
</evidence>
<dbReference type="GO" id="GO:0004565">
    <property type="term" value="F:beta-galactosidase activity"/>
    <property type="evidence" value="ECO:0007669"/>
    <property type="project" value="InterPro"/>
</dbReference>
<accession>A0AA96RGT4</accession>
<gene>
    <name evidence="2" type="ORF">MJA45_06405</name>
</gene>
<dbReference type="InterPro" id="IPR028212">
    <property type="entry name" value="GHL6"/>
</dbReference>
<sequence>MRFRQVHLDFHTSEAINGIGKHFDKSQFQRMLQKGHVDSVTVFSKCHHGWAYHPSQANTIHPGLTFDLLGAMIEAAHEIGVLTPVYLSAGLDEKLARVHPEWLIRNAQDETNWVKGFLKPGYHQFCMNSPYLDVLLPQIEEVSANYDADGIFLDIVGVRECYCHSCVASIRKEGGDPRNPSDRKLLWERTYANYTKRVAETVHALKPGMKIFHNGGHIRRGRRDLARMNTHLELESLPTGGWGYDHFPLSARYAQPLGMEFLGMTGKFHTSWGEFGGYKHPNALRYETALSLANGAHCSIGDQLHPEGLMDEATYALIGSAYEEVEAKEEWARGAENVADIGLLSVEAAGPEEKETRTAQADAGAVRILLEGKYLFDVLDKESDFGRYKVLILPDAVVVDEPLRAKLEAFLSQGGKLLATGQSGLDSANETYVLPLGIRWLGENPYRPDYYRPLEGGTGPFKDAAFIMYGPGQRIELLEGARELGRREDPYFNRDVFTFCSHQHTPSSGRSGGPGMVESEQGIYVAWNVFTDYAEKGSLVLKEMVRYALDRLLAGRHTLRTSLPAQGVATVQHQKDQSRYVAHLLYASPVKRGTGIEVIEDILPVYDVEVTLRFPQRVSGAYLAPQRQPLAYTEELGSVRLRVPKLENHQMIVLDY</sequence>
<dbReference type="AlphaFoldDB" id="A0AA96RGT4"/>
<reference evidence="2 3" key="1">
    <citation type="submission" date="2022-02" db="EMBL/GenBank/DDBJ databases">
        <title>Paenibacillus sp. MBLB1776 Whole Genome Shotgun Sequencing.</title>
        <authorList>
            <person name="Hwang C.Y."/>
            <person name="Cho E.-S."/>
            <person name="Seo M.-J."/>
        </authorList>
    </citation>
    <scope>NUCLEOTIDE SEQUENCE [LARGE SCALE GENOMIC DNA]</scope>
    <source>
        <strain evidence="2 3">MBLB1776</strain>
    </source>
</reference>
<name>A0AA96RGT4_9BACL</name>
<feature type="domain" description="Beta-galactosidase trimerisation" evidence="1">
    <location>
        <begin position="376"/>
        <end position="431"/>
    </location>
</feature>
<protein>
    <submittedName>
        <fullName evidence="2">Beta-galactosidase trimerization domain-containing protein</fullName>
    </submittedName>
</protein>
<dbReference type="InterPro" id="IPR013738">
    <property type="entry name" value="Beta_galactosidase_Trimer"/>
</dbReference>
<evidence type="ECO:0000259" key="1">
    <source>
        <dbReference type="Pfam" id="PF08532"/>
    </source>
</evidence>
<dbReference type="Pfam" id="PF14871">
    <property type="entry name" value="GHL6"/>
    <property type="match status" value="1"/>
</dbReference>
<dbReference type="SUPFAM" id="SSF51445">
    <property type="entry name" value="(Trans)glycosidases"/>
    <property type="match status" value="1"/>
</dbReference>
<dbReference type="RefSeq" id="WP_315606436.1">
    <property type="nucleotide sequence ID" value="NZ_CP130318.1"/>
</dbReference>
<proteinExistence type="predicted"/>
<organism evidence="2 3">
    <name type="scientific">Paenibacillus aurantius</name>
    <dbReference type="NCBI Taxonomy" id="2918900"/>
    <lineage>
        <taxon>Bacteria</taxon>
        <taxon>Bacillati</taxon>
        <taxon>Bacillota</taxon>
        <taxon>Bacilli</taxon>
        <taxon>Bacillales</taxon>
        <taxon>Paenibacillaceae</taxon>
        <taxon>Paenibacillus</taxon>
    </lineage>
</organism>
<dbReference type="Gene3D" id="3.40.50.880">
    <property type="match status" value="1"/>
</dbReference>
<dbReference type="Proteomes" id="UP001305702">
    <property type="component" value="Chromosome"/>
</dbReference>
<dbReference type="Pfam" id="PF08532">
    <property type="entry name" value="Glyco_hydro_42M"/>
    <property type="match status" value="1"/>
</dbReference>
<dbReference type="EMBL" id="CP130318">
    <property type="protein sequence ID" value="WNQ12658.1"/>
    <property type="molecule type" value="Genomic_DNA"/>
</dbReference>
<keyword evidence="3" id="KW-1185">Reference proteome</keyword>
<evidence type="ECO:0000313" key="2">
    <source>
        <dbReference type="EMBL" id="WNQ12658.1"/>
    </source>
</evidence>
<dbReference type="SUPFAM" id="SSF52317">
    <property type="entry name" value="Class I glutamine amidotransferase-like"/>
    <property type="match status" value="1"/>
</dbReference>
<dbReference type="InterPro" id="IPR017853">
    <property type="entry name" value="GH"/>
</dbReference>
<dbReference type="GO" id="GO:0005975">
    <property type="term" value="P:carbohydrate metabolic process"/>
    <property type="evidence" value="ECO:0007669"/>
    <property type="project" value="InterPro"/>
</dbReference>
<dbReference type="InterPro" id="IPR029062">
    <property type="entry name" value="Class_I_gatase-like"/>
</dbReference>
<dbReference type="CDD" id="cd03143">
    <property type="entry name" value="A4_beta-galactosidase_middle_domain"/>
    <property type="match status" value="1"/>
</dbReference>
<dbReference type="Gene3D" id="3.20.20.80">
    <property type="entry name" value="Glycosidases"/>
    <property type="match status" value="1"/>
</dbReference>
<dbReference type="KEGG" id="paun:MJA45_06405"/>